<dbReference type="AlphaFoldDB" id="A0YAI3"/>
<organism evidence="2 3">
    <name type="scientific">marine gamma proteobacterium HTCC2143</name>
    <dbReference type="NCBI Taxonomy" id="247633"/>
    <lineage>
        <taxon>Bacteria</taxon>
        <taxon>Pseudomonadati</taxon>
        <taxon>Pseudomonadota</taxon>
        <taxon>Gammaproteobacteria</taxon>
        <taxon>Cellvibrionales</taxon>
        <taxon>Spongiibacteraceae</taxon>
        <taxon>BD1-7 clade</taxon>
    </lineage>
</organism>
<protein>
    <recommendedName>
        <fullName evidence="1">Saccharopine dehydrogenase NADP binding domain-containing protein</fullName>
    </recommendedName>
</protein>
<dbReference type="InterPro" id="IPR036291">
    <property type="entry name" value="NAD(P)-bd_dom_sf"/>
</dbReference>
<dbReference type="SUPFAM" id="SSF51735">
    <property type="entry name" value="NAD(P)-binding Rossmann-fold domains"/>
    <property type="match status" value="1"/>
</dbReference>
<dbReference type="Pfam" id="PF03435">
    <property type="entry name" value="Sacchrp_dh_NADP"/>
    <property type="match status" value="1"/>
</dbReference>
<feature type="domain" description="Saccharopine dehydrogenase NADP binding" evidence="1">
    <location>
        <begin position="10"/>
        <end position="111"/>
    </location>
</feature>
<sequence>MMLTEPLVLIVYGATGFTGELVATYLDGHPELRGKPWAIAGRTQSKLAELSAKLGDRPETFCVDLDDSDAVTAMVSRTTVMLNCAGPYSVNNGAALLGACARAGVHYSDLAGEGFWQAEMIDVFDDLARDSGAKVILGGGVDSIPSDLGAFIAAEALPSEPNQSVQLRGVYTRYTGSFSGGTLNSGKATERAKRSGSYTDAMEANPYLLTTGVIGVETDTPGTADGMAPDFKWAFDSTYGAVSKFFMAPINARVVRRSLVLRNEHQKVSYSECAAVGMWLRLTGMWASRGFGYFLGEPINFKPTSGEGPPSWLLRDGGFEIDVTAKARAKTVRTRISGQGDPGYGATSKMLAELGLCLALDDHSESLHRAGVLTPSTGLGHALILRLTQAQGGKFMQFDTAPPSAN</sequence>
<accession>A0YAI3</accession>
<dbReference type="Proteomes" id="UP000004931">
    <property type="component" value="Unassembled WGS sequence"/>
</dbReference>
<dbReference type="GO" id="GO:0005886">
    <property type="term" value="C:plasma membrane"/>
    <property type="evidence" value="ECO:0007669"/>
    <property type="project" value="TreeGrafter"/>
</dbReference>
<dbReference type="InterPro" id="IPR005097">
    <property type="entry name" value="Sacchrp_dh_NADP-bd"/>
</dbReference>
<evidence type="ECO:0000313" key="2">
    <source>
        <dbReference type="EMBL" id="EAW33137.1"/>
    </source>
</evidence>
<evidence type="ECO:0000313" key="3">
    <source>
        <dbReference type="Proteomes" id="UP000004931"/>
    </source>
</evidence>
<name>A0YAI3_9GAMM</name>
<evidence type="ECO:0000259" key="1">
    <source>
        <dbReference type="Pfam" id="PF03435"/>
    </source>
</evidence>
<keyword evidence="3" id="KW-1185">Reference proteome</keyword>
<dbReference type="STRING" id="247633.GP2143_17816"/>
<dbReference type="GO" id="GO:0009247">
    <property type="term" value="P:glycolipid biosynthetic process"/>
    <property type="evidence" value="ECO:0007669"/>
    <property type="project" value="TreeGrafter"/>
</dbReference>
<dbReference type="eggNOG" id="COG3268">
    <property type="taxonomic scope" value="Bacteria"/>
</dbReference>
<gene>
    <name evidence="2" type="ORF">GP2143_17816</name>
</gene>
<dbReference type="Gene3D" id="3.40.50.720">
    <property type="entry name" value="NAD(P)-binding Rossmann-like Domain"/>
    <property type="match status" value="1"/>
</dbReference>
<reference evidence="2 3" key="1">
    <citation type="journal article" date="2010" name="J. Bacteriol.">
        <title>Genome sequence of the oligotrophic marine Gammaproteobacterium HTCC2143, isolated from the Oregon Coast.</title>
        <authorList>
            <person name="Oh H.M."/>
            <person name="Kang I."/>
            <person name="Ferriera S."/>
            <person name="Giovannoni S.J."/>
            <person name="Cho J.C."/>
        </authorList>
    </citation>
    <scope>NUCLEOTIDE SEQUENCE [LARGE SCALE GENOMIC DNA]</scope>
    <source>
        <strain evidence="2 3">HTCC2143</strain>
    </source>
</reference>
<dbReference type="PANTHER" id="PTHR12286:SF5">
    <property type="entry name" value="SACCHAROPINE DEHYDROGENASE-LIKE OXIDOREDUCTASE"/>
    <property type="match status" value="1"/>
</dbReference>
<dbReference type="PANTHER" id="PTHR12286">
    <property type="entry name" value="SACCHAROPINE DEHYDROGENASE-LIKE OXIDOREDUCTASE"/>
    <property type="match status" value="1"/>
</dbReference>
<proteinExistence type="predicted"/>
<comment type="caution">
    <text evidence="2">The sequence shown here is derived from an EMBL/GenBank/DDBJ whole genome shotgun (WGS) entry which is preliminary data.</text>
</comment>
<dbReference type="EMBL" id="AAVT01000001">
    <property type="protein sequence ID" value="EAW33137.1"/>
    <property type="molecule type" value="Genomic_DNA"/>
</dbReference>
<dbReference type="InterPro" id="IPR051276">
    <property type="entry name" value="Saccharopine_DH-like_oxidrdct"/>
</dbReference>